<dbReference type="SUPFAM" id="SSF47413">
    <property type="entry name" value="lambda repressor-like DNA-binding domains"/>
    <property type="match status" value="1"/>
</dbReference>
<dbReference type="InterPro" id="IPR001387">
    <property type="entry name" value="Cro/C1-type_HTH"/>
</dbReference>
<dbReference type="EMBL" id="AJWY01004702">
    <property type="protein sequence ID" value="EKC71644.1"/>
    <property type="molecule type" value="Genomic_DNA"/>
</dbReference>
<proteinExistence type="predicted"/>
<organism evidence="2">
    <name type="scientific">human gut metagenome</name>
    <dbReference type="NCBI Taxonomy" id="408170"/>
    <lineage>
        <taxon>unclassified sequences</taxon>
        <taxon>metagenomes</taxon>
        <taxon>organismal metagenomes</taxon>
    </lineage>
</organism>
<dbReference type="InterPro" id="IPR010982">
    <property type="entry name" value="Lambda_DNA-bd_dom_sf"/>
</dbReference>
<feature type="domain" description="HTH cro/C1-type" evidence="1">
    <location>
        <begin position="12"/>
        <end position="65"/>
    </location>
</feature>
<evidence type="ECO:0000259" key="1">
    <source>
        <dbReference type="Pfam" id="PF13443"/>
    </source>
</evidence>
<comment type="caution">
    <text evidence="2">The sequence shown here is derived from an EMBL/GenBank/DDBJ whole genome shotgun (WGS) entry which is preliminary data.</text>
</comment>
<gene>
    <name evidence="2" type="ORF">LEA_07155</name>
</gene>
<dbReference type="AlphaFoldDB" id="K1TVI5"/>
<evidence type="ECO:0000313" key="2">
    <source>
        <dbReference type="EMBL" id="EKC71644.1"/>
    </source>
</evidence>
<accession>K1TVI5</accession>
<sequence length="76" mass="8544">MIIYKINVIDELNKHGYTNSILRDNNFLSQATLTNLRRGGNITIATLNILCLLLDCQPGDIIEISASEEEKKNILL</sequence>
<dbReference type="Pfam" id="PF13443">
    <property type="entry name" value="HTH_26"/>
    <property type="match status" value="1"/>
</dbReference>
<protein>
    <recommendedName>
        <fullName evidence="1">HTH cro/C1-type domain-containing protein</fullName>
    </recommendedName>
</protein>
<dbReference type="GO" id="GO:0003677">
    <property type="term" value="F:DNA binding"/>
    <property type="evidence" value="ECO:0007669"/>
    <property type="project" value="InterPro"/>
</dbReference>
<name>K1TVI5_9ZZZZ</name>
<reference evidence="2" key="1">
    <citation type="journal article" date="2013" name="Environ. Microbiol.">
        <title>Microbiota from the distal guts of lean and obese adolescents exhibit partial functional redundancy besides clear differences in community structure.</title>
        <authorList>
            <person name="Ferrer M."/>
            <person name="Ruiz A."/>
            <person name="Lanza F."/>
            <person name="Haange S.B."/>
            <person name="Oberbach A."/>
            <person name="Till H."/>
            <person name="Bargiela R."/>
            <person name="Campoy C."/>
            <person name="Segura M.T."/>
            <person name="Richter M."/>
            <person name="von Bergen M."/>
            <person name="Seifert J."/>
            <person name="Suarez A."/>
        </authorList>
    </citation>
    <scope>NUCLEOTIDE SEQUENCE</scope>
</reference>